<dbReference type="EMBL" id="UFTJ01000003">
    <property type="protein sequence ID" value="SUV52467.1"/>
    <property type="molecule type" value="Genomic_DNA"/>
</dbReference>
<evidence type="ECO:0000313" key="4">
    <source>
        <dbReference type="Proteomes" id="UP000270205"/>
    </source>
</evidence>
<dbReference type="AlphaFoldDB" id="A0A380ZSX9"/>
<dbReference type="RefSeq" id="WP_002665072.1">
    <property type="nucleotide sequence ID" value="NZ_JAXFPJ010000100.1"/>
</dbReference>
<dbReference type="SUPFAM" id="SSF117991">
    <property type="entry name" value="YbeD/HP0495-like"/>
    <property type="match status" value="1"/>
</dbReference>
<dbReference type="Proteomes" id="UP000255515">
    <property type="component" value="Unassembled WGS sequence"/>
</dbReference>
<protein>
    <submittedName>
        <fullName evidence="1">Uncharacterized conserved protein</fullName>
    </submittedName>
</protein>
<dbReference type="InterPro" id="IPR027471">
    <property type="entry name" value="YbeD-like_sf"/>
</dbReference>
<sequence length="102" mass="12120">MNIIDNTHEHRNAEEFYSSLKEKLEENHQFPEEYLFKFIFPNDNEKLSEIYRIFDGLQYTINTRESANGKYISTSIQVFVMDAQQVIHLYQEVQKIEGVVAL</sequence>
<dbReference type="Gene3D" id="3.30.70.260">
    <property type="match status" value="1"/>
</dbReference>
<proteinExistence type="predicted"/>
<evidence type="ECO:0000313" key="2">
    <source>
        <dbReference type="EMBL" id="VDH06029.1"/>
    </source>
</evidence>
<accession>A0A380ZSX9</accession>
<organism evidence="1 3">
    <name type="scientific">Bergeyella zoohelcum</name>
    <dbReference type="NCBI Taxonomy" id="1015"/>
    <lineage>
        <taxon>Bacteria</taxon>
        <taxon>Pseudomonadati</taxon>
        <taxon>Bacteroidota</taxon>
        <taxon>Flavobacteriia</taxon>
        <taxon>Flavobacteriales</taxon>
        <taxon>Weeksellaceae</taxon>
        <taxon>Bergeyella</taxon>
    </lineage>
</organism>
<name>A0A380ZSX9_9FLAO</name>
<gene>
    <name evidence="1" type="ORF">NCTC11661_01606</name>
    <name evidence="2" type="ORF">NCTC12929_02181</name>
</gene>
<evidence type="ECO:0000313" key="1">
    <source>
        <dbReference type="EMBL" id="SUV52467.1"/>
    </source>
</evidence>
<dbReference type="Proteomes" id="UP000270205">
    <property type="component" value="Unassembled WGS sequence"/>
</dbReference>
<evidence type="ECO:0000313" key="3">
    <source>
        <dbReference type="Proteomes" id="UP000255515"/>
    </source>
</evidence>
<dbReference type="Pfam" id="PF04359">
    <property type="entry name" value="DUF493"/>
    <property type="match status" value="1"/>
</dbReference>
<reference evidence="1 3" key="1">
    <citation type="submission" date="2018-06" db="EMBL/GenBank/DDBJ databases">
        <authorList>
            <consortium name="Pathogen Informatics"/>
            <person name="Doyle S."/>
        </authorList>
    </citation>
    <scope>NUCLEOTIDE SEQUENCE [LARGE SCALE GENOMIC DNA]</scope>
    <source>
        <strain evidence="1 3">NCTC11661</strain>
    </source>
</reference>
<dbReference type="EMBL" id="UYIV01000001">
    <property type="protein sequence ID" value="VDH06029.1"/>
    <property type="molecule type" value="Genomic_DNA"/>
</dbReference>
<reference evidence="2 4" key="2">
    <citation type="submission" date="2018-11" db="EMBL/GenBank/DDBJ databases">
        <authorList>
            <consortium name="Pathogen Informatics"/>
        </authorList>
    </citation>
    <scope>NUCLEOTIDE SEQUENCE [LARGE SCALE GENOMIC DNA]</scope>
    <source>
        <strain evidence="2 4">NCTC12929</strain>
    </source>
</reference>
<dbReference type="InterPro" id="IPR007454">
    <property type="entry name" value="UPF0250_YbeD-like"/>
</dbReference>